<keyword evidence="2" id="KW-0472">Membrane</keyword>
<protein>
    <submittedName>
        <fullName evidence="3 5">Uncharacterized protein</fullName>
    </submittedName>
</protein>
<feature type="region of interest" description="Disordered" evidence="1">
    <location>
        <begin position="38"/>
        <end position="59"/>
    </location>
</feature>
<dbReference type="AlphaFoldDB" id="N6U0P2"/>
<feature type="region of interest" description="Disordered" evidence="1">
    <location>
        <begin position="93"/>
        <end position="125"/>
    </location>
</feature>
<feature type="compositionally biased region" description="Polar residues" evidence="1">
    <location>
        <begin position="38"/>
        <end position="48"/>
    </location>
</feature>
<gene>
    <name evidence="5" type="primary">109541144</name>
    <name evidence="4" type="ORF">D910_11586</name>
    <name evidence="3" type="ORF">YQE_09144</name>
</gene>
<evidence type="ECO:0000256" key="2">
    <source>
        <dbReference type="SAM" id="Phobius"/>
    </source>
</evidence>
<keyword evidence="2" id="KW-1133">Transmembrane helix</keyword>
<feature type="non-terminal residue" evidence="3">
    <location>
        <position position="1"/>
    </location>
</feature>
<dbReference type="Proteomes" id="UP000019118">
    <property type="component" value="Unassembled WGS sequence"/>
</dbReference>
<dbReference type="EMBL" id="KB632384">
    <property type="protein sequence ID" value="ERL94305.1"/>
    <property type="molecule type" value="Genomic_DNA"/>
</dbReference>
<evidence type="ECO:0000313" key="5">
    <source>
        <dbReference type="EnsemblMetazoa" id="XP_019765467.1"/>
    </source>
</evidence>
<evidence type="ECO:0000313" key="6">
    <source>
        <dbReference type="Proteomes" id="UP000019118"/>
    </source>
</evidence>
<evidence type="ECO:0000313" key="4">
    <source>
        <dbReference type="EMBL" id="ERL94305.1"/>
    </source>
</evidence>
<evidence type="ECO:0000313" key="3">
    <source>
        <dbReference type="EMBL" id="ENN74171.1"/>
    </source>
</evidence>
<feature type="compositionally biased region" description="Low complexity" evidence="1">
    <location>
        <begin position="93"/>
        <end position="109"/>
    </location>
</feature>
<evidence type="ECO:0000256" key="1">
    <source>
        <dbReference type="SAM" id="MobiDB-lite"/>
    </source>
</evidence>
<dbReference type="HOGENOM" id="CLU_1416491_0_0_1"/>
<proteinExistence type="predicted"/>
<dbReference type="EnsemblMetazoa" id="XM_019909908.1">
    <property type="protein sequence ID" value="XP_019765467.1"/>
    <property type="gene ID" value="LOC109541144"/>
</dbReference>
<feature type="transmembrane region" description="Helical" evidence="2">
    <location>
        <begin position="167"/>
        <end position="189"/>
    </location>
</feature>
<dbReference type="OrthoDB" id="7399621at2759"/>
<reference evidence="5" key="2">
    <citation type="submission" date="2024-08" db="UniProtKB">
        <authorList>
            <consortium name="EnsemblMetazoa"/>
        </authorList>
    </citation>
    <scope>IDENTIFICATION</scope>
</reference>
<sequence>MAVPFNIPEDQSEVEVLLIQLQTILNKLQATVRQNHQLAQQPTASIPSGSRVRYSPDDRVRSREVLQSVERITPVPQNVLPDLLSNLSWLADSSNEASSSSSPLTAMSARSRRRRTASESSNPDETKISVTAIVTTDFCAQDWNEKNCVDSGTSNVIPADGLFSKLIPGPVSSCSLMTAMICFVGWHIFRAR</sequence>
<accession>N6U0P2</accession>
<keyword evidence="6" id="KW-1185">Reference proteome</keyword>
<dbReference type="KEGG" id="dpa:109541144"/>
<dbReference type="EMBL" id="KB741077">
    <property type="protein sequence ID" value="ENN74171.1"/>
    <property type="molecule type" value="Genomic_DNA"/>
</dbReference>
<dbReference type="Proteomes" id="UP000030742">
    <property type="component" value="Unassembled WGS sequence"/>
</dbReference>
<name>N6U0P2_DENPD</name>
<organism evidence="3">
    <name type="scientific">Dendroctonus ponderosae</name>
    <name type="common">Mountain pine beetle</name>
    <dbReference type="NCBI Taxonomy" id="77166"/>
    <lineage>
        <taxon>Eukaryota</taxon>
        <taxon>Metazoa</taxon>
        <taxon>Ecdysozoa</taxon>
        <taxon>Arthropoda</taxon>
        <taxon>Hexapoda</taxon>
        <taxon>Insecta</taxon>
        <taxon>Pterygota</taxon>
        <taxon>Neoptera</taxon>
        <taxon>Endopterygota</taxon>
        <taxon>Coleoptera</taxon>
        <taxon>Polyphaga</taxon>
        <taxon>Cucujiformia</taxon>
        <taxon>Curculionidae</taxon>
        <taxon>Scolytinae</taxon>
        <taxon>Dendroctonus</taxon>
    </lineage>
</organism>
<evidence type="ECO:0000313" key="7">
    <source>
        <dbReference type="Proteomes" id="UP000030742"/>
    </source>
</evidence>
<reference evidence="6 7" key="1">
    <citation type="journal article" date="2013" name="Genome Biol.">
        <title>Draft genome of the mountain pine beetle, Dendroctonus ponderosae Hopkins, a major forest pest.</title>
        <authorList>
            <person name="Keeling C.I."/>
            <person name="Yuen M.M."/>
            <person name="Liao N.Y."/>
            <person name="Docking T.R."/>
            <person name="Chan S.K."/>
            <person name="Taylor G.A."/>
            <person name="Palmquist D.L."/>
            <person name="Jackman S.D."/>
            <person name="Nguyen A."/>
            <person name="Li M."/>
            <person name="Henderson H."/>
            <person name="Janes J.K."/>
            <person name="Zhao Y."/>
            <person name="Pandoh P."/>
            <person name="Moore R."/>
            <person name="Sperling F.A."/>
            <person name="Huber D.P."/>
            <person name="Birol I."/>
            <person name="Jones S.J."/>
            <person name="Bohlmann J."/>
        </authorList>
    </citation>
    <scope>NUCLEOTIDE SEQUENCE</scope>
</reference>
<keyword evidence="2" id="KW-0812">Transmembrane</keyword>